<proteinExistence type="predicted"/>
<dbReference type="GO" id="GO:0005886">
    <property type="term" value="C:plasma membrane"/>
    <property type="evidence" value="ECO:0007669"/>
    <property type="project" value="InterPro"/>
</dbReference>
<evidence type="ECO:0000256" key="1">
    <source>
        <dbReference type="ARBA" id="ARBA00022475"/>
    </source>
</evidence>
<keyword evidence="3 5" id="KW-1133">Transmembrane helix</keyword>
<evidence type="ECO:0000256" key="4">
    <source>
        <dbReference type="ARBA" id="ARBA00023136"/>
    </source>
</evidence>
<feature type="transmembrane region" description="Helical" evidence="5">
    <location>
        <begin position="12"/>
        <end position="30"/>
    </location>
</feature>
<evidence type="ECO:0000256" key="5">
    <source>
        <dbReference type="SAM" id="Phobius"/>
    </source>
</evidence>
<dbReference type="EMBL" id="AF498415">
    <property type="protein sequence ID" value="AAM27779.1"/>
    <property type="molecule type" value="Genomic_DNA"/>
</dbReference>
<evidence type="ECO:0000259" key="6">
    <source>
        <dbReference type="Pfam" id="PF06305"/>
    </source>
</evidence>
<dbReference type="InterPro" id="IPR010445">
    <property type="entry name" value="LapA_dom"/>
</dbReference>
<name>Q8KN76_PSEAI</name>
<keyword evidence="4 5" id="KW-0472">Membrane</keyword>
<evidence type="ECO:0000256" key="2">
    <source>
        <dbReference type="ARBA" id="ARBA00022692"/>
    </source>
</evidence>
<organism evidence="7">
    <name type="scientific">Pseudomonas aeruginosa</name>
    <dbReference type="NCBI Taxonomy" id="287"/>
    <lineage>
        <taxon>Bacteria</taxon>
        <taxon>Pseudomonadati</taxon>
        <taxon>Pseudomonadota</taxon>
        <taxon>Gammaproteobacteria</taxon>
        <taxon>Pseudomonadales</taxon>
        <taxon>Pseudomonadaceae</taxon>
        <taxon>Pseudomonas</taxon>
    </lineage>
</organism>
<protein>
    <submittedName>
        <fullName evidence="7">ORF_3; hypothetical orfA</fullName>
    </submittedName>
</protein>
<feature type="transmembrane region" description="Helical" evidence="5">
    <location>
        <begin position="50"/>
        <end position="70"/>
    </location>
</feature>
<feature type="domain" description="Lipopolysaccharide assembly protein A" evidence="6">
    <location>
        <begin position="37"/>
        <end position="91"/>
    </location>
</feature>
<sequence length="97" mass="10822">MLLGVFMLLRRLAIAGFFFLLALIVIVFVLENLDSSHVTFLGRQSPEFPLVLLLLSSFVMGGLLVLLMSLPGYMRTRSMLSGLRTEVAKLRTSPLDH</sequence>
<dbReference type="RefSeq" id="WP_306277921.1">
    <property type="nucleotide sequence ID" value="NZ_BSAN01000007.1"/>
</dbReference>
<accession>Q8KN76</accession>
<keyword evidence="2 5" id="KW-0812">Transmembrane</keyword>
<reference evidence="7" key="1">
    <citation type="journal article" date="2002" name="J. Bacteriol.">
        <title>Genetic variation at the O-antigen biosynthetic locus in Pseudomonas aeruginosa.</title>
        <authorList>
            <person name="Raymond C.K."/>
            <person name="Sims E.H."/>
            <person name="Kas A."/>
            <person name="Spencer D.H."/>
            <person name="Kutyavin T.V."/>
            <person name="Ivey R.G."/>
            <person name="Zhou Y."/>
            <person name="Kaul R."/>
            <person name="Clendenning J.B."/>
            <person name="Olson M.V."/>
        </authorList>
    </citation>
    <scope>NUCLEOTIDE SEQUENCE</scope>
</reference>
<dbReference type="Pfam" id="PF06305">
    <property type="entry name" value="LapA_dom"/>
    <property type="match status" value="1"/>
</dbReference>
<keyword evidence="1" id="KW-1003">Cell membrane</keyword>
<evidence type="ECO:0000256" key="3">
    <source>
        <dbReference type="ARBA" id="ARBA00022989"/>
    </source>
</evidence>
<dbReference type="AlphaFoldDB" id="Q8KN76"/>
<evidence type="ECO:0000313" key="7">
    <source>
        <dbReference type="EMBL" id="AAM27779.1"/>
    </source>
</evidence>